<dbReference type="Gene3D" id="3.80.10.10">
    <property type="entry name" value="Ribonuclease Inhibitor"/>
    <property type="match status" value="1"/>
</dbReference>
<gene>
    <name evidence="1" type="ORF">FWILDA_LOCUS16678</name>
</gene>
<comment type="caution">
    <text evidence="1">The sequence shown here is derived from an EMBL/GenBank/DDBJ whole genome shotgun (WGS) entry which is preliminary data.</text>
</comment>
<dbReference type="SUPFAM" id="SSF52058">
    <property type="entry name" value="L domain-like"/>
    <property type="match status" value="1"/>
</dbReference>
<dbReference type="InterPro" id="IPR032675">
    <property type="entry name" value="LRR_dom_sf"/>
</dbReference>
<protein>
    <submittedName>
        <fullName evidence="1">15031_t:CDS:1</fullName>
    </submittedName>
</protein>
<reference evidence="1" key="1">
    <citation type="submission" date="2022-08" db="EMBL/GenBank/DDBJ databases">
        <authorList>
            <person name="Kallberg Y."/>
            <person name="Tangrot J."/>
            <person name="Rosling A."/>
        </authorList>
    </citation>
    <scope>NUCLEOTIDE SEQUENCE</scope>
    <source>
        <strain evidence="1">Wild A</strain>
    </source>
</reference>
<dbReference type="EMBL" id="CAMKVN010011201">
    <property type="protein sequence ID" value="CAI2194640.1"/>
    <property type="molecule type" value="Genomic_DNA"/>
</dbReference>
<organism evidence="1 2">
    <name type="scientific">Funneliformis geosporum</name>
    <dbReference type="NCBI Taxonomy" id="1117311"/>
    <lineage>
        <taxon>Eukaryota</taxon>
        <taxon>Fungi</taxon>
        <taxon>Fungi incertae sedis</taxon>
        <taxon>Mucoromycota</taxon>
        <taxon>Glomeromycotina</taxon>
        <taxon>Glomeromycetes</taxon>
        <taxon>Glomerales</taxon>
        <taxon>Glomeraceae</taxon>
        <taxon>Funneliformis</taxon>
    </lineage>
</organism>
<keyword evidence="2" id="KW-1185">Reference proteome</keyword>
<dbReference type="OrthoDB" id="2404189at2759"/>
<evidence type="ECO:0000313" key="1">
    <source>
        <dbReference type="EMBL" id="CAI2194640.1"/>
    </source>
</evidence>
<accession>A0A9W4T8V3</accession>
<evidence type="ECO:0000313" key="2">
    <source>
        <dbReference type="Proteomes" id="UP001153678"/>
    </source>
</evidence>
<sequence length="189" mass="21666">MVNAQEYINHEYPKNKRNDVRELSIGRRNLQGINTDLEGKLDLREFVNLEKLNCSCNFLTNLILPKNPTNLKELNLGNNNFSPQDLTFLVKATNLEVIMLGNNNHAIINKGICNKFTGSLGYLSRMQQLKYLDISNTDLNEVNVDELPNSLEQIIYSTKGRPNCKLVQITPYLKEFEGKKIHPNFTLKL</sequence>
<name>A0A9W4T8V3_9GLOM</name>
<dbReference type="Proteomes" id="UP001153678">
    <property type="component" value="Unassembled WGS sequence"/>
</dbReference>
<dbReference type="AlphaFoldDB" id="A0A9W4T8V3"/>
<proteinExistence type="predicted"/>